<proteinExistence type="predicted"/>
<evidence type="ECO:0000313" key="4">
    <source>
        <dbReference type="Proteomes" id="UP000321393"/>
    </source>
</evidence>
<evidence type="ECO:0000313" key="3">
    <source>
        <dbReference type="EMBL" id="TYK21998.1"/>
    </source>
</evidence>
<accession>A0A5D3DEW5</accession>
<dbReference type="EMBL" id="SSTE01020983">
    <property type="protein sequence ID" value="KAA0032971.1"/>
    <property type="molecule type" value="Genomic_DNA"/>
</dbReference>
<comment type="caution">
    <text evidence="3">The sequence shown here is derived from an EMBL/GenBank/DDBJ whole genome shotgun (WGS) entry which is preliminary data.</text>
</comment>
<dbReference type="EMBL" id="SSTD01005249">
    <property type="protein sequence ID" value="TYK21998.1"/>
    <property type="molecule type" value="Genomic_DNA"/>
</dbReference>
<dbReference type="Proteomes" id="UP000321393">
    <property type="component" value="Unassembled WGS sequence"/>
</dbReference>
<dbReference type="AlphaFoldDB" id="A0A5D3DEW5"/>
<reference evidence="4 5" key="1">
    <citation type="submission" date="2019-08" db="EMBL/GenBank/DDBJ databases">
        <title>Draft genome sequences of two oriental melons (Cucumis melo L. var makuwa).</title>
        <authorList>
            <person name="Kwon S.-Y."/>
        </authorList>
    </citation>
    <scope>NUCLEOTIDE SEQUENCE [LARGE SCALE GENOMIC DNA]</scope>
    <source>
        <strain evidence="5">cv. Chang Bougi</strain>
        <strain evidence="4">cv. SW 3</strain>
        <tissue evidence="3">Leaf</tissue>
    </source>
</reference>
<evidence type="ECO:0000256" key="1">
    <source>
        <dbReference type="SAM" id="MobiDB-lite"/>
    </source>
</evidence>
<evidence type="ECO:0000313" key="5">
    <source>
        <dbReference type="Proteomes" id="UP000321947"/>
    </source>
</evidence>
<name>A0A5D3DEW5_CUCMM</name>
<organism evidence="3 5">
    <name type="scientific">Cucumis melo var. makuwa</name>
    <name type="common">Oriental melon</name>
    <dbReference type="NCBI Taxonomy" id="1194695"/>
    <lineage>
        <taxon>Eukaryota</taxon>
        <taxon>Viridiplantae</taxon>
        <taxon>Streptophyta</taxon>
        <taxon>Embryophyta</taxon>
        <taxon>Tracheophyta</taxon>
        <taxon>Spermatophyta</taxon>
        <taxon>Magnoliopsida</taxon>
        <taxon>eudicotyledons</taxon>
        <taxon>Gunneridae</taxon>
        <taxon>Pentapetalae</taxon>
        <taxon>rosids</taxon>
        <taxon>fabids</taxon>
        <taxon>Cucurbitales</taxon>
        <taxon>Cucurbitaceae</taxon>
        <taxon>Benincaseae</taxon>
        <taxon>Cucumis</taxon>
    </lineage>
</organism>
<sequence length="157" mass="17020">MTTLRQPSPLSLAVRGPSSRPPCSSNIVVIFVVILLRQEPSTGVTRVDPTIAARSFRAACASCASSRLQASSQAARLDLGTSLLERRDFTIRFCLSVSSGYTIDQFVLGVPLGSLKTSYVPLGSHVARVRERANSWAETEVRAKASWRATRSDRGKP</sequence>
<feature type="region of interest" description="Disordered" evidence="1">
    <location>
        <begin position="1"/>
        <end position="21"/>
    </location>
</feature>
<dbReference type="Proteomes" id="UP000321947">
    <property type="component" value="Unassembled WGS sequence"/>
</dbReference>
<gene>
    <name evidence="3" type="ORF">E5676_scaffold482G00320</name>
    <name evidence="2" type="ORF">E6C27_scaffold269G00540</name>
</gene>
<protein>
    <submittedName>
        <fullName evidence="3">Uncharacterized protein</fullName>
    </submittedName>
</protein>
<evidence type="ECO:0000313" key="2">
    <source>
        <dbReference type="EMBL" id="KAA0032971.1"/>
    </source>
</evidence>